<evidence type="ECO:0000313" key="4">
    <source>
        <dbReference type="Proteomes" id="UP000643810"/>
    </source>
</evidence>
<dbReference type="Pfam" id="PF14343">
    <property type="entry name" value="PrcB_C"/>
    <property type="match status" value="1"/>
</dbReference>
<dbReference type="InterPro" id="IPR025748">
    <property type="entry name" value="PrcB_C_dom"/>
</dbReference>
<accession>A0ABR7GGM4</accession>
<feature type="chain" id="PRO_5046186500" evidence="1">
    <location>
        <begin position="24"/>
        <end position="135"/>
    </location>
</feature>
<dbReference type="GO" id="GO:0008233">
    <property type="term" value="F:peptidase activity"/>
    <property type="evidence" value="ECO:0007669"/>
    <property type="project" value="UniProtKB-KW"/>
</dbReference>
<dbReference type="RefSeq" id="WP_118281521.1">
    <property type="nucleotide sequence ID" value="NZ_JACOPG010000003.1"/>
</dbReference>
<comment type="caution">
    <text evidence="3">The sequence shown here is derived from an EMBL/GenBank/DDBJ whole genome shotgun (WGS) entry which is preliminary data.</text>
</comment>
<evidence type="ECO:0000256" key="1">
    <source>
        <dbReference type="SAM" id="SignalP"/>
    </source>
</evidence>
<gene>
    <name evidence="3" type="ORF">H8R94_08375</name>
</gene>
<keyword evidence="3" id="KW-0645">Protease</keyword>
<evidence type="ECO:0000259" key="2">
    <source>
        <dbReference type="Pfam" id="PF14343"/>
    </source>
</evidence>
<organism evidence="3 4">
    <name type="scientific">Roseburia lenta</name>
    <dbReference type="NCBI Taxonomy" id="2763061"/>
    <lineage>
        <taxon>Bacteria</taxon>
        <taxon>Bacillati</taxon>
        <taxon>Bacillota</taxon>
        <taxon>Clostridia</taxon>
        <taxon>Lachnospirales</taxon>
        <taxon>Lachnospiraceae</taxon>
        <taxon>Roseburia</taxon>
    </lineage>
</organism>
<dbReference type="Proteomes" id="UP000643810">
    <property type="component" value="Unassembled WGS sequence"/>
</dbReference>
<reference evidence="3 4" key="1">
    <citation type="submission" date="2020-08" db="EMBL/GenBank/DDBJ databases">
        <title>Genome public.</title>
        <authorList>
            <person name="Liu C."/>
            <person name="Sun Q."/>
        </authorList>
    </citation>
    <scope>NUCLEOTIDE SEQUENCE [LARGE SCALE GENOMIC DNA]</scope>
    <source>
        <strain evidence="3 4">NSJ-9</strain>
    </source>
</reference>
<keyword evidence="4" id="KW-1185">Reference proteome</keyword>
<protein>
    <submittedName>
        <fullName evidence="3">Protease complex subunit PrcB family protein</fullName>
    </submittedName>
</protein>
<name>A0ABR7GGM4_9FIRM</name>
<keyword evidence="1" id="KW-0732">Signal</keyword>
<feature type="signal peptide" evidence="1">
    <location>
        <begin position="1"/>
        <end position="23"/>
    </location>
</feature>
<feature type="domain" description="PrcB C-terminal" evidence="2">
    <location>
        <begin position="69"/>
        <end position="126"/>
    </location>
</feature>
<sequence length="135" mass="15497">MKRRCLLIFCCLCLLLMASGCSLQTKEKKLRDVEYTVLGTDHIPQELREKIDQVKTEEFQLTYDDGQYLYLAKGYGTRESSGYNISVKDLYLTEHTIVFETQISGPTEGEDVSRRETTPYIVVKTEILDGQVVFP</sequence>
<dbReference type="GO" id="GO:0006508">
    <property type="term" value="P:proteolysis"/>
    <property type="evidence" value="ECO:0007669"/>
    <property type="project" value="UniProtKB-KW"/>
</dbReference>
<keyword evidence="3" id="KW-0378">Hydrolase</keyword>
<evidence type="ECO:0000313" key="3">
    <source>
        <dbReference type="EMBL" id="MBC5686609.1"/>
    </source>
</evidence>
<dbReference type="EMBL" id="JACOPG010000003">
    <property type="protein sequence ID" value="MBC5686609.1"/>
    <property type="molecule type" value="Genomic_DNA"/>
</dbReference>
<proteinExistence type="predicted"/>
<dbReference type="PROSITE" id="PS51257">
    <property type="entry name" value="PROKAR_LIPOPROTEIN"/>
    <property type="match status" value="1"/>
</dbReference>